<reference evidence="9" key="1">
    <citation type="submission" date="2014-02" db="EMBL/GenBank/DDBJ databases">
        <authorList>
            <person name="Genoscope - CEA"/>
        </authorList>
    </citation>
    <scope>NUCLEOTIDE SEQUENCE</scope>
    <source>
        <strain evidence="9">LS3</strain>
    </source>
</reference>
<keyword evidence="5" id="KW-0804">Transcription</keyword>
<evidence type="ECO:0000259" key="8">
    <source>
        <dbReference type="PROSITE" id="PS50858"/>
    </source>
</evidence>
<dbReference type="PANTHER" id="PTHR12856">
    <property type="entry name" value="TRANSCRIPTION INITIATION FACTOR IIH-RELATED"/>
    <property type="match status" value="1"/>
</dbReference>
<comment type="subcellular location">
    <subcellularLocation>
        <location evidence="1">Nucleus</location>
    </subcellularLocation>
</comment>
<dbReference type="InterPro" id="IPR011993">
    <property type="entry name" value="PH-like_dom_sf"/>
</dbReference>
<dbReference type="GO" id="GO:0000439">
    <property type="term" value="C:transcription factor TFIIH core complex"/>
    <property type="evidence" value="ECO:0007669"/>
    <property type="project" value="InterPro"/>
</dbReference>
<dbReference type="SUPFAM" id="SSF50729">
    <property type="entry name" value="PH domain-like"/>
    <property type="match status" value="1"/>
</dbReference>
<sequence>MPDFPVPAAYKKKSGSIYTTEDERTIVWKETGAAAPGLQFPAGSVANMRASPATSPRSLLQVILTAPPGATEEAKYQFSFATREALENAKQALQNLLQKRSEPKTNGATGATPGPEASEPAGASGAGTGTPTSSAQVPNNNAPAESKGQVDFIDMDTKSLLQNHQLQQKLLRENKELMRLFQEAVILGSLPASDFWSTRTHLLRGYALQSCQQIGPYNVLSTIKPKTGSDNQINVSLTREKIRDIFDQYPIVLQAYNDNVPNLSESEFWGRFFTSRLFRRLRGERVTPNDHADAILDKYLNLQEKVGAKRRAEEELESIPQYRDIQGNEENDSQRLGNRPDITMQADKSSQDYVSLIRSMNHLSQQMIQSTERQKRDVSEDLDKELEFADLEDKTKEDNGIKLVLKNGQYGALAGDNSNITNQNQNANDNDYNKNIAGSIEDMTQQVQAKMDLSMVATDENAEDITKATEQFTSLVRLRGQETIAATKGDQSWAGDLKTLDQIQITHATSIEFLRHFWSHFLSGDPSQVNAISKLVASLRKSLERVDSVVNMGTSPEEQEKIRFSLDPLVKSINVALSKYEQALNSA</sequence>
<evidence type="ECO:0000256" key="7">
    <source>
        <dbReference type="SAM" id="MobiDB-lite"/>
    </source>
</evidence>
<comment type="similarity">
    <text evidence="2">Belongs to the TFB1 family.</text>
</comment>
<name>A0A060T1E9_BLAAD</name>
<feature type="compositionally biased region" description="Low complexity" evidence="7">
    <location>
        <begin position="110"/>
        <end position="135"/>
    </location>
</feature>
<keyword evidence="3" id="KW-0677">Repeat</keyword>
<evidence type="ECO:0000256" key="6">
    <source>
        <dbReference type="ARBA" id="ARBA00023242"/>
    </source>
</evidence>
<evidence type="ECO:0000256" key="4">
    <source>
        <dbReference type="ARBA" id="ARBA00023015"/>
    </source>
</evidence>
<evidence type="ECO:0000313" key="9">
    <source>
        <dbReference type="EMBL" id="CDP34950.1"/>
    </source>
</evidence>
<accession>A0A060T1E9</accession>
<keyword evidence="6" id="KW-0539">Nucleus</keyword>
<feature type="domain" description="BSD" evidence="8">
    <location>
        <begin position="229"/>
        <end position="280"/>
    </location>
</feature>
<protein>
    <submittedName>
        <fullName evidence="9">ARAD1C24178p</fullName>
    </submittedName>
</protein>
<proteinExistence type="inferred from homology"/>
<gene>
    <name evidence="9" type="ORF">GNLVRS02_ARAD1C24178g</name>
</gene>
<evidence type="ECO:0000256" key="1">
    <source>
        <dbReference type="ARBA" id="ARBA00004123"/>
    </source>
</evidence>
<dbReference type="Pfam" id="PF08567">
    <property type="entry name" value="PH_TFIIH"/>
    <property type="match status" value="1"/>
</dbReference>
<dbReference type="SMART" id="SM00751">
    <property type="entry name" value="BSD"/>
    <property type="match status" value="2"/>
</dbReference>
<dbReference type="GO" id="GO:0006351">
    <property type="term" value="P:DNA-templated transcription"/>
    <property type="evidence" value="ECO:0007669"/>
    <property type="project" value="InterPro"/>
</dbReference>
<dbReference type="Pfam" id="PF03909">
    <property type="entry name" value="BSD"/>
    <property type="match status" value="2"/>
</dbReference>
<dbReference type="GO" id="GO:0006289">
    <property type="term" value="P:nucleotide-excision repair"/>
    <property type="evidence" value="ECO:0007669"/>
    <property type="project" value="InterPro"/>
</dbReference>
<dbReference type="PhylomeDB" id="A0A060T1E9"/>
<dbReference type="Gene3D" id="2.30.29.30">
    <property type="entry name" value="Pleckstrin-homology domain (PH domain)/Phosphotyrosine-binding domain (PTB)"/>
    <property type="match status" value="1"/>
</dbReference>
<evidence type="ECO:0000256" key="2">
    <source>
        <dbReference type="ARBA" id="ARBA00009448"/>
    </source>
</evidence>
<dbReference type="EMBL" id="HG937693">
    <property type="protein sequence ID" value="CDP34950.1"/>
    <property type="molecule type" value="Genomic_DNA"/>
</dbReference>
<dbReference type="InterPro" id="IPR027079">
    <property type="entry name" value="Tfb1/GTF2H1"/>
</dbReference>
<reference evidence="9" key="2">
    <citation type="submission" date="2014-06" db="EMBL/GenBank/DDBJ databases">
        <title>The complete genome of Blastobotrys (Arxula) adeninivorans LS3 - a yeast of biotechnological interest.</title>
        <authorList>
            <person name="Kunze G."/>
            <person name="Gaillardin C."/>
            <person name="Czernicka M."/>
            <person name="Durrens P."/>
            <person name="Martin T."/>
            <person name="Boer E."/>
            <person name="Gabaldon T."/>
            <person name="Cruz J."/>
            <person name="Talla E."/>
            <person name="Marck C."/>
            <person name="Goffeau A."/>
            <person name="Barbe V."/>
            <person name="Baret P."/>
            <person name="Baronian K."/>
            <person name="Beier S."/>
            <person name="Bleykasten C."/>
            <person name="Bode R."/>
            <person name="Casaregola S."/>
            <person name="Despons L."/>
            <person name="Fairhead C."/>
            <person name="Giersberg M."/>
            <person name="Gierski P."/>
            <person name="Hahnel U."/>
            <person name="Hartmann A."/>
            <person name="Jankowska D."/>
            <person name="Jubin C."/>
            <person name="Jung P."/>
            <person name="Lafontaine I."/>
            <person name="Leh-Louis V."/>
            <person name="Lemaire M."/>
            <person name="Marcet-Houben M."/>
            <person name="Mascher M."/>
            <person name="Morel G."/>
            <person name="Richard G.-F."/>
            <person name="Riechen J."/>
            <person name="Sacerdot C."/>
            <person name="Sarkar A."/>
            <person name="Savel G."/>
            <person name="Schacherer J."/>
            <person name="Sherman D."/>
            <person name="Straub M.-L."/>
            <person name="Stein N."/>
            <person name="Thierry A."/>
            <person name="Trautwein-Schult A."/>
            <person name="Westhof E."/>
            <person name="Worch S."/>
            <person name="Dujon B."/>
            <person name="Souciet J.-L."/>
            <person name="Wincker P."/>
            <person name="Scholz U."/>
            <person name="Neuveglise N."/>
        </authorList>
    </citation>
    <scope>NUCLEOTIDE SEQUENCE</scope>
    <source>
        <strain evidence="9">LS3</strain>
    </source>
</reference>
<feature type="region of interest" description="Disordered" evidence="7">
    <location>
        <begin position="99"/>
        <end position="147"/>
    </location>
</feature>
<feature type="region of interest" description="Disordered" evidence="7">
    <location>
        <begin position="310"/>
        <end position="343"/>
    </location>
</feature>
<feature type="domain" description="BSD" evidence="8">
    <location>
        <begin position="162"/>
        <end position="207"/>
    </location>
</feature>
<keyword evidence="4" id="KW-0805">Transcription regulation</keyword>
<feature type="compositionally biased region" description="Polar residues" evidence="7">
    <location>
        <begin position="99"/>
        <end position="109"/>
    </location>
</feature>
<organism evidence="9">
    <name type="scientific">Blastobotrys adeninivorans</name>
    <name type="common">Yeast</name>
    <name type="synonym">Arxula adeninivorans</name>
    <dbReference type="NCBI Taxonomy" id="409370"/>
    <lineage>
        <taxon>Eukaryota</taxon>
        <taxon>Fungi</taxon>
        <taxon>Dikarya</taxon>
        <taxon>Ascomycota</taxon>
        <taxon>Saccharomycotina</taxon>
        <taxon>Dipodascomycetes</taxon>
        <taxon>Dipodascales</taxon>
        <taxon>Trichomonascaceae</taxon>
        <taxon>Blastobotrys</taxon>
    </lineage>
</organism>
<dbReference type="InterPro" id="IPR035925">
    <property type="entry name" value="BSD_dom_sf"/>
</dbReference>
<dbReference type="InterPro" id="IPR005607">
    <property type="entry name" value="BSD_dom"/>
</dbReference>
<dbReference type="SUPFAM" id="SSF140383">
    <property type="entry name" value="BSD domain-like"/>
    <property type="match status" value="1"/>
</dbReference>
<dbReference type="PROSITE" id="PS50858">
    <property type="entry name" value="BSD"/>
    <property type="match status" value="2"/>
</dbReference>
<evidence type="ECO:0000256" key="5">
    <source>
        <dbReference type="ARBA" id="ARBA00023163"/>
    </source>
</evidence>
<evidence type="ECO:0000256" key="3">
    <source>
        <dbReference type="ARBA" id="ARBA00022737"/>
    </source>
</evidence>
<dbReference type="CDD" id="cd13229">
    <property type="entry name" value="PH_TFIIH"/>
    <property type="match status" value="1"/>
</dbReference>
<dbReference type="InterPro" id="IPR013876">
    <property type="entry name" value="TFIIH_BTF_p62_N"/>
</dbReference>
<dbReference type="AlphaFoldDB" id="A0A060T1E9"/>